<proteinExistence type="predicted"/>
<dbReference type="EMBL" id="CM044703">
    <property type="protein sequence ID" value="KAI5672513.1"/>
    <property type="molecule type" value="Genomic_DNA"/>
</dbReference>
<evidence type="ECO:0000313" key="2">
    <source>
        <dbReference type="Proteomes" id="UP001060085"/>
    </source>
</evidence>
<comment type="caution">
    <text evidence="1">The sequence shown here is derived from an EMBL/GenBank/DDBJ whole genome shotgun (WGS) entry which is preliminary data.</text>
</comment>
<dbReference type="Proteomes" id="UP001060085">
    <property type="component" value="Linkage Group LG03"/>
</dbReference>
<accession>A0ACC0BIS0</accession>
<reference evidence="2" key="1">
    <citation type="journal article" date="2023" name="Nat. Plants">
        <title>Single-cell RNA sequencing provides a high-resolution roadmap for understanding the multicellular compartmentation of specialized metabolism.</title>
        <authorList>
            <person name="Sun S."/>
            <person name="Shen X."/>
            <person name="Li Y."/>
            <person name="Li Y."/>
            <person name="Wang S."/>
            <person name="Li R."/>
            <person name="Zhang H."/>
            <person name="Shen G."/>
            <person name="Guo B."/>
            <person name="Wei J."/>
            <person name="Xu J."/>
            <person name="St-Pierre B."/>
            <person name="Chen S."/>
            <person name="Sun C."/>
        </authorList>
    </citation>
    <scope>NUCLEOTIDE SEQUENCE [LARGE SCALE GENOMIC DNA]</scope>
</reference>
<organism evidence="1 2">
    <name type="scientific">Catharanthus roseus</name>
    <name type="common">Madagascar periwinkle</name>
    <name type="synonym">Vinca rosea</name>
    <dbReference type="NCBI Taxonomy" id="4058"/>
    <lineage>
        <taxon>Eukaryota</taxon>
        <taxon>Viridiplantae</taxon>
        <taxon>Streptophyta</taxon>
        <taxon>Embryophyta</taxon>
        <taxon>Tracheophyta</taxon>
        <taxon>Spermatophyta</taxon>
        <taxon>Magnoliopsida</taxon>
        <taxon>eudicotyledons</taxon>
        <taxon>Gunneridae</taxon>
        <taxon>Pentapetalae</taxon>
        <taxon>asterids</taxon>
        <taxon>lamiids</taxon>
        <taxon>Gentianales</taxon>
        <taxon>Apocynaceae</taxon>
        <taxon>Rauvolfioideae</taxon>
        <taxon>Vinceae</taxon>
        <taxon>Catharanthinae</taxon>
        <taxon>Catharanthus</taxon>
    </lineage>
</organism>
<evidence type="ECO:0000313" key="1">
    <source>
        <dbReference type="EMBL" id="KAI5672513.1"/>
    </source>
</evidence>
<keyword evidence="2" id="KW-1185">Reference proteome</keyword>
<name>A0ACC0BIS0_CATRO</name>
<protein>
    <submittedName>
        <fullName evidence="1">Uncharacterized protein</fullName>
    </submittedName>
</protein>
<gene>
    <name evidence="1" type="ORF">M9H77_12877</name>
</gene>
<sequence length="114" mass="12903">MKFLEDGTLSRPVGLTLPLPVGFGWKNANAFSFNTGFNGYFKSLNYRLARLGPITRSQKRKLNIHEDNGMVAYMEEALKSKLEGFEDQKKASKLFSMCSTSKDQSREQIGRESD</sequence>